<dbReference type="InterPro" id="IPR050706">
    <property type="entry name" value="Cyclic-di-GMP_PDE-like"/>
</dbReference>
<feature type="compositionally biased region" description="Polar residues" evidence="1">
    <location>
        <begin position="402"/>
        <end position="413"/>
    </location>
</feature>
<dbReference type="EMBL" id="SHNN01000002">
    <property type="protein sequence ID" value="MCX2981863.1"/>
    <property type="molecule type" value="Genomic_DNA"/>
</dbReference>
<dbReference type="RefSeq" id="WP_279245857.1">
    <property type="nucleotide sequence ID" value="NZ_SHNN01000002.1"/>
</dbReference>
<comment type="caution">
    <text evidence="4">The sequence shown here is derived from an EMBL/GenBank/DDBJ whole genome shotgun (WGS) entry which is preliminary data.</text>
</comment>
<dbReference type="PANTHER" id="PTHR33121:SF23">
    <property type="entry name" value="CYCLIC DI-GMP PHOSPHODIESTERASE PDEB"/>
    <property type="match status" value="1"/>
</dbReference>
<feature type="compositionally biased region" description="Basic and acidic residues" evidence="1">
    <location>
        <begin position="345"/>
        <end position="367"/>
    </location>
</feature>
<dbReference type="InterPro" id="IPR035919">
    <property type="entry name" value="EAL_sf"/>
</dbReference>
<evidence type="ECO:0000259" key="2">
    <source>
        <dbReference type="PROSITE" id="PS50883"/>
    </source>
</evidence>
<dbReference type="InterPro" id="IPR001633">
    <property type="entry name" value="EAL_dom"/>
</dbReference>
<dbReference type="CDD" id="cd01948">
    <property type="entry name" value="EAL"/>
    <property type="match status" value="1"/>
</dbReference>
<dbReference type="SUPFAM" id="SSF55073">
    <property type="entry name" value="Nucleotide cyclase"/>
    <property type="match status" value="1"/>
</dbReference>
<dbReference type="SMART" id="SM00052">
    <property type="entry name" value="EAL"/>
    <property type="match status" value="1"/>
</dbReference>
<feature type="region of interest" description="Disordered" evidence="1">
    <location>
        <begin position="331"/>
        <end position="483"/>
    </location>
</feature>
<reference evidence="4" key="1">
    <citation type="submission" date="2019-02" db="EMBL/GenBank/DDBJ databases">
        <authorList>
            <person name="Li S.-H."/>
        </authorList>
    </citation>
    <scope>NUCLEOTIDE SEQUENCE</scope>
    <source>
        <strain evidence="4">IMCC14734</strain>
    </source>
</reference>
<dbReference type="Gene3D" id="3.30.70.270">
    <property type="match status" value="1"/>
</dbReference>
<feature type="compositionally biased region" description="Basic and acidic residues" evidence="1">
    <location>
        <begin position="382"/>
        <end position="397"/>
    </location>
</feature>
<proteinExistence type="predicted"/>
<evidence type="ECO:0000256" key="1">
    <source>
        <dbReference type="SAM" id="MobiDB-lite"/>
    </source>
</evidence>
<dbReference type="InterPro" id="IPR043128">
    <property type="entry name" value="Rev_trsase/Diguanyl_cyclase"/>
</dbReference>
<dbReference type="CDD" id="cd01949">
    <property type="entry name" value="GGDEF"/>
    <property type="match status" value="1"/>
</dbReference>
<dbReference type="SMART" id="SM00267">
    <property type="entry name" value="GGDEF"/>
    <property type="match status" value="1"/>
</dbReference>
<feature type="domain" description="EAL" evidence="2">
    <location>
        <begin position="1136"/>
        <end position="1394"/>
    </location>
</feature>
<dbReference type="Pfam" id="PF00990">
    <property type="entry name" value="GGDEF"/>
    <property type="match status" value="1"/>
</dbReference>
<dbReference type="NCBIfam" id="TIGR00254">
    <property type="entry name" value="GGDEF"/>
    <property type="match status" value="1"/>
</dbReference>
<dbReference type="InterPro" id="IPR000160">
    <property type="entry name" value="GGDEF_dom"/>
</dbReference>
<accession>A0ABT3THQ9</accession>
<feature type="compositionally biased region" description="Polar residues" evidence="1">
    <location>
        <begin position="369"/>
        <end position="379"/>
    </location>
</feature>
<gene>
    <name evidence="4" type="ORF">EYC98_13450</name>
</gene>
<dbReference type="Pfam" id="PF00563">
    <property type="entry name" value="EAL"/>
    <property type="match status" value="1"/>
</dbReference>
<dbReference type="Pfam" id="PF07793">
    <property type="entry name" value="DUF1631"/>
    <property type="match status" value="2"/>
</dbReference>
<protein>
    <submittedName>
        <fullName evidence="4">DUF1631 family protein</fullName>
    </submittedName>
</protein>
<dbReference type="Gene3D" id="3.20.20.450">
    <property type="entry name" value="EAL domain"/>
    <property type="match status" value="1"/>
</dbReference>
<dbReference type="PANTHER" id="PTHR33121">
    <property type="entry name" value="CYCLIC DI-GMP PHOSPHODIESTERASE PDEF"/>
    <property type="match status" value="1"/>
</dbReference>
<feature type="compositionally biased region" description="Polar residues" evidence="1">
    <location>
        <begin position="427"/>
        <end position="450"/>
    </location>
</feature>
<keyword evidence="5" id="KW-1185">Reference proteome</keyword>
<dbReference type="PROSITE" id="PS50883">
    <property type="entry name" value="EAL"/>
    <property type="match status" value="1"/>
</dbReference>
<evidence type="ECO:0000313" key="4">
    <source>
        <dbReference type="EMBL" id="MCX2981863.1"/>
    </source>
</evidence>
<evidence type="ECO:0000259" key="3">
    <source>
        <dbReference type="PROSITE" id="PS50887"/>
    </source>
</evidence>
<dbReference type="SUPFAM" id="SSF141868">
    <property type="entry name" value="EAL domain-like"/>
    <property type="match status" value="1"/>
</dbReference>
<evidence type="ECO:0000313" key="5">
    <source>
        <dbReference type="Proteomes" id="UP001143362"/>
    </source>
</evidence>
<dbReference type="InterPro" id="IPR029787">
    <property type="entry name" value="Nucleotide_cyclase"/>
</dbReference>
<name>A0ABT3THQ9_9GAMM</name>
<dbReference type="InterPro" id="IPR012434">
    <property type="entry name" value="DUF1631"/>
</dbReference>
<dbReference type="Proteomes" id="UP001143362">
    <property type="component" value="Unassembled WGS sequence"/>
</dbReference>
<organism evidence="4 5">
    <name type="scientific">Candidatus Litorirhabdus singularis</name>
    <dbReference type="NCBI Taxonomy" id="2518993"/>
    <lineage>
        <taxon>Bacteria</taxon>
        <taxon>Pseudomonadati</taxon>
        <taxon>Pseudomonadota</taxon>
        <taxon>Gammaproteobacteria</taxon>
        <taxon>Cellvibrionales</taxon>
        <taxon>Halieaceae</taxon>
        <taxon>Candidatus Litorirhabdus</taxon>
    </lineage>
</organism>
<feature type="compositionally biased region" description="Low complexity" evidence="1">
    <location>
        <begin position="455"/>
        <end position="468"/>
    </location>
</feature>
<sequence>MTETLALLQHEPVEILVDGRAAYAGDISSASAHHMVLSNTKQANGKLGTKGLTVHPGKAAEIVFLTLFDDQGAQLSTSVTLESVRGDNLSVVLRKPDAPECREILSKLRLITGDGPAEGPGDKNEILTQFRKRSLHRIDQIMDDFLGNLADHLFDKSADPRMRSRQEELYDSMNTIKRSRQSMRQSFTKHIANYFDDPDAMKRETAEPVNVEASELNLVDIKTFEEELELDRIVKGGEYRYAAPLECMTIRFAELNDVDPLDVGLPISVTQICQSFHDTLESRELPDSVAADIYAFFSSDVVRQLGEFYDSLNTFLADQGINPGIEEQVEKHGSVLKLRKKKTPPKPDVDRTRKDETQEKKLDHEAESAPTSNSAQAGTGNEADRENQRSADNRQGRDNQFGAGNSSNQSPENQAMRGAPAGPAGTNFGSPSSNSAAATGAMPQSGSNVATPDFSAGSGAQAAPAQAPTAEVGAGPSSPHFNPDTLYRSVIEALNFQHQHVAGGAISAAGGASAAIPAAADGTGSLGNQANPAMLAAALSSLQHSPDARSEVQSAQSLRDYLSDNQGKIAGLKGTDGIGAQSLNQLDLVDNLFGSLRTDIDVAQELQGSLGDLHIPLAKLALMEPQFFVDEQHPARGVIDKLALLSSSANYPNRALENRVSGVVNNIVQGYETDSGVFGEALTDLTRLVDQQEMALERNVERVVKTQDGRQKLLRAQLAVEKLLSSRIRPPRAPKLMLDLVEHGWRDLLTLTHVKEGPHSRSWRDYTKTLDLLSLWLIEQQKGISDEQLQMERALEAEPFVDMIRQQVSTELPSNVALDPVLEELLEVLSGHSPVQLVDIEHAPFEAKASPAETRQRIETLPRLRRWVKRVEELEAGVWLRFRDDAGKKRRMQLAWISEEKDRYVFVNERGQKMADLSNVELARQLSRGVKPPSPSEKLSLVDQSMYNTLETVQKTLSFDNNRDSLTKLINKKAFLGQLELMLNQAKTRHSQHGLIYIDIDQFALVNEVYDEVTGDQVLSEFARLLAQQHSDKISSARLEDDKFAVLLKDRSIEQTIAHAEKIRSDIELSPITIDTDRVSFTVSIGVASVQDFHDSVEQVMANAEFAMRKAKTDGRNKVVEFRDQQSLADEYKSIESAAIAKIENTLKSDSFELRAQPIVANVPNFADLPVKYYEVLLGIKDEHGELTSPQDFIVSAERFGYMVEVDRWIVNEVFAWIARQMDDQKEIPNLSINLSGTSISDDRFMDYLFEKISDYGVGTNRICFEITETGTISNMTKAADFVRALKNIGCRFSIDDFGTGLASHNYLRELPVDYLKIDGTFIATIHQNEKDYAMVKSINDLAHFLGQQTIAEFVENDQIIATLRTIGVDYLQGWGVGKPIPLTELTKSLPRLQT</sequence>
<feature type="domain" description="GGDEF" evidence="3">
    <location>
        <begin position="991"/>
        <end position="1124"/>
    </location>
</feature>
<dbReference type="PROSITE" id="PS50887">
    <property type="entry name" value="GGDEF"/>
    <property type="match status" value="1"/>
</dbReference>